<accession>A0A0K1PBG7</accession>
<dbReference type="Proteomes" id="UP000055590">
    <property type="component" value="Chromosome"/>
</dbReference>
<name>A0A0K1PBG7_9BACT</name>
<dbReference type="AlphaFoldDB" id="A0A0K1PBG7"/>
<evidence type="ECO:0000313" key="1">
    <source>
        <dbReference type="EMBL" id="AKU90883.1"/>
    </source>
</evidence>
<evidence type="ECO:0000313" key="2">
    <source>
        <dbReference type="Proteomes" id="UP000055590"/>
    </source>
</evidence>
<keyword evidence="2" id="KW-1185">Reference proteome</keyword>
<protein>
    <submittedName>
        <fullName evidence="1">Putative lipoprotein</fullName>
    </submittedName>
</protein>
<reference evidence="1 2" key="1">
    <citation type="submission" date="2015-08" db="EMBL/GenBank/DDBJ databases">
        <authorList>
            <person name="Babu N.S."/>
            <person name="Beckwith C.J."/>
            <person name="Beseler K.G."/>
            <person name="Brison A."/>
            <person name="Carone J.V."/>
            <person name="Caskin T.P."/>
            <person name="Diamond M."/>
            <person name="Durham M.E."/>
            <person name="Foxe J.M."/>
            <person name="Go M."/>
            <person name="Henderson B.A."/>
            <person name="Jones I.B."/>
            <person name="McGettigan J.A."/>
            <person name="Micheletti S.J."/>
            <person name="Nasrallah M.E."/>
            <person name="Ortiz D."/>
            <person name="Piller C.R."/>
            <person name="Privatt S.R."/>
            <person name="Schneider S.L."/>
            <person name="Sharp S."/>
            <person name="Smith T.C."/>
            <person name="Stanton J.D."/>
            <person name="Ullery H.E."/>
            <person name="Wilson R.J."/>
            <person name="Serrano M.G."/>
            <person name="Buck G."/>
            <person name="Lee V."/>
            <person name="Wang Y."/>
            <person name="Carvalho R."/>
            <person name="Voegtly L."/>
            <person name="Shi R."/>
            <person name="Duckworth R."/>
            <person name="Johnson A."/>
            <person name="Loviza R."/>
            <person name="Walstead R."/>
            <person name="Shah Z."/>
            <person name="Kiflezghi M."/>
            <person name="Wade K."/>
            <person name="Ball S.L."/>
            <person name="Bradley K.W."/>
            <person name="Asai D.J."/>
            <person name="Bowman C.A."/>
            <person name="Russell D.A."/>
            <person name="Pope W.H."/>
            <person name="Jacobs-Sera D."/>
            <person name="Hendrix R.W."/>
            <person name="Hatfull G.F."/>
        </authorList>
    </citation>
    <scope>NUCLEOTIDE SEQUENCE [LARGE SCALE GENOMIC DNA]</scope>
    <source>
        <strain evidence="1 2">DSM 27710</strain>
    </source>
</reference>
<dbReference type="KEGG" id="vin:AKJ08_1270"/>
<organism evidence="1 2">
    <name type="scientific">Vulgatibacter incomptus</name>
    <dbReference type="NCBI Taxonomy" id="1391653"/>
    <lineage>
        <taxon>Bacteria</taxon>
        <taxon>Pseudomonadati</taxon>
        <taxon>Myxococcota</taxon>
        <taxon>Myxococcia</taxon>
        <taxon>Myxococcales</taxon>
        <taxon>Cystobacterineae</taxon>
        <taxon>Vulgatibacteraceae</taxon>
        <taxon>Vulgatibacter</taxon>
    </lineage>
</organism>
<dbReference type="EMBL" id="CP012332">
    <property type="protein sequence ID" value="AKU90883.1"/>
    <property type="molecule type" value="Genomic_DNA"/>
</dbReference>
<proteinExistence type="predicted"/>
<dbReference type="OrthoDB" id="5504388at2"/>
<dbReference type="STRING" id="1391653.AKJ08_1270"/>
<sequence length="227" mass="25356">MNLMTAAETLLRRGDCGGPRAMTAWILVLLTLAGCSNVGMRPSISQPPAKLVDDKAYYEELERYTRYESVYQLFDARVFLAVTWQAWPFRKHRALATATFRGMSGPEREALLADEQADDANFVDFVVGFYVADPTWDDLASGKSIWTLELPREGEPPVRPISVERVSTPDANLRALYPYVNRFATVYRVRFPGADENGAPTIPPGSKQLVLRFVSAVANVEPSWPLP</sequence>
<keyword evidence="1" id="KW-0449">Lipoprotein</keyword>
<gene>
    <name evidence="1" type="ORF">AKJ08_1270</name>
</gene>
<dbReference type="RefSeq" id="WP_157370525.1">
    <property type="nucleotide sequence ID" value="NZ_CP012332.1"/>
</dbReference>